<dbReference type="EMBL" id="MG159787">
    <property type="protein sequence ID" value="ATS92569.1"/>
    <property type="molecule type" value="Genomic_DNA"/>
</dbReference>
<sequence>MVSYNGMDHGITPTGDGGMAIITGGMVRVKVWKDGRITFPGWQNFASYSTITDADLLNAGAILDGVTDISGPLQACIQSIVLASGPVIPKIVWQVGAGQYPVLNPQVCDSGSLTFSIQGVGNGISEIVGGWMHGTKNSPSKYQFNFSDIQFTASSNTSIVGISCYYNADNTTVGIVGENYTIKGYQTPTAFVNVPRNTYHYNGLIYGPDNVMTPGYGYNVSNDGGNAFGVFTGGYLNCMVINYSYGWGFFADRQLEGQRIDTCTCYNGNGMFYVDIQPTSLPPFARYQSPIWYIVNCDWQGYQAFFNGSYVRGVRIMDCYLTFNARPSTVPLEKVAGGWADPEMLFVISAFQVDDFEVSGLTVDINGFAAGDRPTIVTADSQSTNVRCVRNQYNFFGNVAVAHWWKNYTTTKSANNRCVDLDCIYSDEVSTDADSRGIDDDGNQGIQGWLRDPRNGQYNRALGDANLDGTNYVRFSQEFTTASDGSGNQICTITFPTRAGGGPICLNGTQSPSVTLSSVGASAPTMFSVENATATTCQLVFHKATDVITGYADCTLYSD</sequence>
<proteinExistence type="predicted"/>
<evidence type="ECO:0000313" key="1">
    <source>
        <dbReference type="EMBL" id="ATS92569.1"/>
    </source>
</evidence>
<dbReference type="Proteomes" id="UP000241016">
    <property type="component" value="Segment"/>
</dbReference>
<evidence type="ECO:0000313" key="2">
    <source>
        <dbReference type="Proteomes" id="UP000241016"/>
    </source>
</evidence>
<keyword evidence="2" id="KW-1185">Reference proteome</keyword>
<reference evidence="1 2" key="1">
    <citation type="journal article" date="2018" name="Viruses">
        <title>Bacteriophage GC1, a Novel Tectivirus Infecting Gluconobacter Cerinus, an Acetic Acid Bacterium Associated with Wine-Making.</title>
        <authorList>
            <person name="Philippe C."/>
            <person name="Krupovic M."/>
            <person name="Jaomanjaka F."/>
            <person name="Claisse O."/>
            <person name="Petrel M."/>
            <person name="le Marrec C."/>
        </authorList>
    </citation>
    <scope>NUCLEOTIDE SEQUENCE [LARGE SCALE GENOMIC DNA]</scope>
</reference>
<accession>A0A2I5AR51</accession>
<organism evidence="1 2">
    <name type="scientific">Gluconobacter phage GC1</name>
    <dbReference type="NCBI Taxonomy" id="2047788"/>
    <lineage>
        <taxon>Viruses</taxon>
        <taxon>Varidnaviria</taxon>
        <taxon>Bamfordvirae</taxon>
        <taxon>Preplasmiviricota</taxon>
        <taxon>Prepoliviricotina</taxon>
        <taxon>Tectiliviricetes</taxon>
        <taxon>Kalamavirales</taxon>
        <taxon>Tectiviridae</taxon>
        <taxon>Gammatectivirus</taxon>
        <taxon>Gammatectivirus GC1</taxon>
    </lineage>
</organism>
<name>A0A2I5AR51_9VIRU</name>
<gene>
    <name evidence="1" type="ORF">GC1_00001</name>
</gene>
<protein>
    <submittedName>
        <fullName evidence="1">Uncharacterized protein</fullName>
    </submittedName>
</protein>